<dbReference type="InterPro" id="IPR003959">
    <property type="entry name" value="ATPase_AAA_core"/>
</dbReference>
<dbReference type="GO" id="GO:0016887">
    <property type="term" value="F:ATP hydrolysis activity"/>
    <property type="evidence" value="ECO:0007669"/>
    <property type="project" value="InterPro"/>
</dbReference>
<dbReference type="GO" id="GO:0005524">
    <property type="term" value="F:ATP binding"/>
    <property type="evidence" value="ECO:0007669"/>
    <property type="project" value="InterPro"/>
</dbReference>
<evidence type="ECO:0000259" key="1">
    <source>
        <dbReference type="Pfam" id="PF13304"/>
    </source>
</evidence>
<proteinExistence type="predicted"/>
<sequence length="433" mass="48570">MDNVILKSLSAENFASFAERIEFSTETDSGKKEHLENTFTVEDMRFNKVSFLYGANGSGKTFFCKILREIQRILALSPLITATNSDRFLATPQMKGMDAPIKSFAFDTQYQDKPTTLGIDIVLNGINYHYEFSIQGKTVVREILTKKFRRTEKLIERTSSSFKDILLRSDLKGFEPTKQTVKPEALCLPVAAMLNNPLAAQLNAAICGIQVVSMAAGRLNPINPKKTFTEERIAKYIRIIQKADPTIRNISILTSEEEIARQKIDTDDFENREIIAKKMTVSVDTKHAVYNNGEEQDSQVPITFFAEESLGTIKLFTALPYLYDVLEMGGVLIIDELENGLHLSLAKEIISLFSSEESNPNHAQLICTSHQPLLLDGDYRRDQVWVAIKDSVGKSSLHRLSKLPTPRAKVNLTAQILKGAFGCNPQLFFDSNT</sequence>
<dbReference type="InterPro" id="IPR027417">
    <property type="entry name" value="P-loop_NTPase"/>
</dbReference>
<evidence type="ECO:0000313" key="2">
    <source>
        <dbReference type="EMBL" id="CUQ03008.1"/>
    </source>
</evidence>
<accession>A0A174T4Y6</accession>
<dbReference type="Gene3D" id="3.40.50.300">
    <property type="entry name" value="P-loop containing nucleotide triphosphate hydrolases"/>
    <property type="match status" value="1"/>
</dbReference>
<reference evidence="2 3" key="1">
    <citation type="submission" date="2015-09" db="EMBL/GenBank/DDBJ databases">
        <authorList>
            <consortium name="Pathogen Informatics"/>
        </authorList>
    </citation>
    <scope>NUCLEOTIDE SEQUENCE [LARGE SCALE GENOMIC DNA]</scope>
    <source>
        <strain evidence="2 3">2789STDY5834939</strain>
    </source>
</reference>
<name>A0A174T4Y6_9FIRM</name>
<dbReference type="RefSeq" id="WP_055245730.1">
    <property type="nucleotide sequence ID" value="NZ_CAUWNV010000353.1"/>
</dbReference>
<dbReference type="PANTHER" id="PTHR40396">
    <property type="entry name" value="ATPASE-LIKE PROTEIN"/>
    <property type="match status" value="1"/>
</dbReference>
<feature type="domain" description="ATPase AAA-type core" evidence="1">
    <location>
        <begin position="50"/>
        <end position="164"/>
    </location>
</feature>
<dbReference type="Proteomes" id="UP000095765">
    <property type="component" value="Unassembled WGS sequence"/>
</dbReference>
<feature type="domain" description="ATPase AAA-type core" evidence="1">
    <location>
        <begin position="274"/>
        <end position="376"/>
    </location>
</feature>
<dbReference type="EMBL" id="CZBE01000022">
    <property type="protein sequence ID" value="CUQ03008.1"/>
    <property type="molecule type" value="Genomic_DNA"/>
</dbReference>
<dbReference type="SUPFAM" id="SSF52540">
    <property type="entry name" value="P-loop containing nucleoside triphosphate hydrolases"/>
    <property type="match status" value="1"/>
</dbReference>
<gene>
    <name evidence="2" type="ORF">ERS852551_02817</name>
</gene>
<dbReference type="AlphaFoldDB" id="A0A174T4Y6"/>
<dbReference type="Pfam" id="PF13304">
    <property type="entry name" value="AAA_21"/>
    <property type="match status" value="2"/>
</dbReference>
<protein>
    <submittedName>
        <fullName evidence="2">Predicted ATPase</fullName>
    </submittedName>
</protein>
<dbReference type="PANTHER" id="PTHR40396:SF1">
    <property type="entry name" value="ATPASE AAA-TYPE CORE DOMAIN-CONTAINING PROTEIN"/>
    <property type="match status" value="1"/>
</dbReference>
<dbReference type="OrthoDB" id="9809324at2"/>
<organism evidence="2 3">
    <name type="scientific">Anaerotruncus colihominis</name>
    <dbReference type="NCBI Taxonomy" id="169435"/>
    <lineage>
        <taxon>Bacteria</taxon>
        <taxon>Bacillati</taxon>
        <taxon>Bacillota</taxon>
        <taxon>Clostridia</taxon>
        <taxon>Eubacteriales</taxon>
        <taxon>Oscillospiraceae</taxon>
        <taxon>Anaerotruncus</taxon>
    </lineage>
</organism>
<evidence type="ECO:0000313" key="3">
    <source>
        <dbReference type="Proteomes" id="UP000095765"/>
    </source>
</evidence>